<dbReference type="PROSITE" id="PS51257">
    <property type="entry name" value="PROKAR_LIPOPROTEIN"/>
    <property type="match status" value="1"/>
</dbReference>
<dbReference type="GO" id="GO:0030246">
    <property type="term" value="F:carbohydrate binding"/>
    <property type="evidence" value="ECO:0007669"/>
    <property type="project" value="UniProtKB-ARBA"/>
</dbReference>
<name>A0A084JL97_9FIRM</name>
<dbReference type="Proteomes" id="UP000028525">
    <property type="component" value="Unassembled WGS sequence"/>
</dbReference>
<comment type="caution">
    <text evidence="6">The sequence shown here is derived from an EMBL/GenBank/DDBJ whole genome shotgun (WGS) entry which is preliminary data.</text>
</comment>
<evidence type="ECO:0000256" key="4">
    <source>
        <dbReference type="SAM" id="SignalP"/>
    </source>
</evidence>
<dbReference type="EMBL" id="JPME01000015">
    <property type="protein sequence ID" value="KEZ89731.1"/>
    <property type="molecule type" value="Genomic_DNA"/>
</dbReference>
<evidence type="ECO:0000313" key="7">
    <source>
        <dbReference type="Proteomes" id="UP000028525"/>
    </source>
</evidence>
<comment type="subcellular location">
    <subcellularLocation>
        <location evidence="1">Cell envelope</location>
    </subcellularLocation>
</comment>
<accession>A0A084JL97</accession>
<feature type="signal peptide" evidence="4">
    <location>
        <begin position="1"/>
        <end position="20"/>
    </location>
</feature>
<evidence type="ECO:0000313" key="6">
    <source>
        <dbReference type="EMBL" id="KEZ89731.1"/>
    </source>
</evidence>
<organism evidence="6 7">
    <name type="scientific">Lacrimispora celerecrescens</name>
    <dbReference type="NCBI Taxonomy" id="29354"/>
    <lineage>
        <taxon>Bacteria</taxon>
        <taxon>Bacillati</taxon>
        <taxon>Bacillota</taxon>
        <taxon>Clostridia</taxon>
        <taxon>Lachnospirales</taxon>
        <taxon>Lachnospiraceae</taxon>
        <taxon>Lacrimispora</taxon>
    </lineage>
</organism>
<protein>
    <submittedName>
        <fullName evidence="6">LacI family transcriptional regulator</fullName>
    </submittedName>
</protein>
<dbReference type="GO" id="GO:0030313">
    <property type="term" value="C:cell envelope"/>
    <property type="evidence" value="ECO:0007669"/>
    <property type="project" value="UniProtKB-SubCell"/>
</dbReference>
<evidence type="ECO:0000256" key="3">
    <source>
        <dbReference type="ARBA" id="ARBA00022729"/>
    </source>
</evidence>
<dbReference type="AlphaFoldDB" id="A0A084JL97"/>
<reference evidence="6 7" key="1">
    <citation type="submission" date="2014-07" db="EMBL/GenBank/DDBJ databases">
        <title>Draft genome of Clostridium celerecrescens 152B isolated from sediments associated with methane hydrate from Krishna Godavari basin.</title>
        <authorList>
            <person name="Honkalas V.S."/>
            <person name="Dabir A.P."/>
            <person name="Arora P."/>
            <person name="Dhakephalkar P.K."/>
        </authorList>
    </citation>
    <scope>NUCLEOTIDE SEQUENCE [LARGE SCALE GENOMIC DNA]</scope>
    <source>
        <strain evidence="6 7">152B</strain>
    </source>
</reference>
<evidence type="ECO:0000259" key="5">
    <source>
        <dbReference type="Pfam" id="PF13407"/>
    </source>
</evidence>
<gene>
    <name evidence="6" type="ORF">IO98_13725</name>
</gene>
<dbReference type="InterPro" id="IPR028082">
    <property type="entry name" value="Peripla_BP_I"/>
</dbReference>
<dbReference type="Pfam" id="PF13407">
    <property type="entry name" value="Peripla_BP_4"/>
    <property type="match status" value="1"/>
</dbReference>
<dbReference type="Gene3D" id="3.40.50.2300">
    <property type="match status" value="2"/>
</dbReference>
<dbReference type="PANTHER" id="PTHR46847:SF1">
    <property type="entry name" value="D-ALLOSE-BINDING PERIPLASMIC PROTEIN-RELATED"/>
    <property type="match status" value="1"/>
</dbReference>
<keyword evidence="7" id="KW-1185">Reference proteome</keyword>
<feature type="chain" id="PRO_5039119379" evidence="4">
    <location>
        <begin position="21"/>
        <end position="337"/>
    </location>
</feature>
<feature type="domain" description="Periplasmic binding protein" evidence="5">
    <location>
        <begin position="59"/>
        <end position="313"/>
    </location>
</feature>
<keyword evidence="3 4" id="KW-0732">Signal</keyword>
<dbReference type="SUPFAM" id="SSF53822">
    <property type="entry name" value="Periplasmic binding protein-like I"/>
    <property type="match status" value="1"/>
</dbReference>
<dbReference type="STRING" id="29354.IO98_13725"/>
<comment type="similarity">
    <text evidence="2">Belongs to the bacterial solute-binding protein 2 family.</text>
</comment>
<evidence type="ECO:0000256" key="2">
    <source>
        <dbReference type="ARBA" id="ARBA00007639"/>
    </source>
</evidence>
<dbReference type="PANTHER" id="PTHR46847">
    <property type="entry name" value="D-ALLOSE-BINDING PERIPLASMIC PROTEIN-RELATED"/>
    <property type="match status" value="1"/>
</dbReference>
<sequence>MKRKHMAVLAAAGFVLASLAGCSGGKETETKQETTQTEAATTAAEAKAEAKSGDKKYVVGLAMNTQTNPFFVDVKDGVQKAADELGVELYITDAQDDPAIQMKDVENLITKKPDCIIIDTCDSDAIVSSIEACNEAGIPVLTMDREASGGEVVSHIGYDAIKSGKLAGEYLVDTLGGKGNIVEIQGIMGTNVAQSRSKGFNEAISQHPDMKIVACQVADFDRAKGMSVMENILQANDHIDGLYAANDEMLLGALEAIEAAGRLDEITMIGCDAIDDTIEAIKAGKVNATIAEPPFFLGKAIMTAAYNHLQGKDVDKYVILDNELVTADNVNELVTKE</sequence>
<proteinExistence type="inferred from homology"/>
<evidence type="ECO:0000256" key="1">
    <source>
        <dbReference type="ARBA" id="ARBA00004196"/>
    </source>
</evidence>
<dbReference type="InterPro" id="IPR025997">
    <property type="entry name" value="SBP_2_dom"/>
</dbReference>